<name>D6CPR2_THIA3</name>
<organism evidence="2 3">
    <name type="scientific">Thiomonas arsenitoxydans (strain DSM 22701 / CIP 110005 / 3As)</name>
    <dbReference type="NCBI Taxonomy" id="426114"/>
    <lineage>
        <taxon>Bacteria</taxon>
        <taxon>Pseudomonadati</taxon>
        <taxon>Pseudomonadota</taxon>
        <taxon>Betaproteobacteria</taxon>
        <taxon>Burkholderiales</taxon>
        <taxon>Thiomonas</taxon>
    </lineage>
</organism>
<reference evidence="3" key="2">
    <citation type="journal article" date="2010" name="PLoS Genet.">
        <title>Structure, function, and evolution of the Thiomonas spp. genome.</title>
        <authorList>
            <person name="Arsene-Ploetze F."/>
            <person name="Koechler S."/>
            <person name="Marchal M."/>
            <person name="Coppee J.Y."/>
            <person name="Chandler M."/>
            <person name="Bonnefoy V."/>
            <person name="Brochier-Armanet C."/>
            <person name="Barakat M."/>
            <person name="Barbe V."/>
            <person name="Battaglia-Brunet F."/>
            <person name="Bruneel O."/>
            <person name="Bryan C.G."/>
            <person name="Cleiss-Arnold J."/>
            <person name="Cruveiller S."/>
            <person name="Erhardt M."/>
            <person name="Heinrich-Salmeron A."/>
            <person name="Hommais F."/>
            <person name="Joulian C."/>
            <person name="Krin E."/>
            <person name="Lieutaud A."/>
            <person name="Lievremont D."/>
            <person name="Michel C."/>
            <person name="Muller D."/>
            <person name="Ortet P."/>
            <person name="Proux C."/>
            <person name="Siguier P."/>
            <person name="Roche D."/>
            <person name="Rouy Z."/>
            <person name="Salvignol G."/>
            <person name="Slyemi D."/>
            <person name="Talla E."/>
            <person name="Weiss S."/>
            <person name="Weissenbach J."/>
            <person name="Medigue C."/>
            <person name="Bertin P.N."/>
        </authorList>
    </citation>
    <scope>NUCLEOTIDE SEQUENCE [LARGE SCALE GENOMIC DNA]</scope>
    <source>
        <strain evidence="3">DSM 22701 / CIP 110005 / 3As</strain>
    </source>
</reference>
<feature type="region of interest" description="Disordered" evidence="1">
    <location>
        <begin position="58"/>
        <end position="77"/>
    </location>
</feature>
<gene>
    <name evidence="2" type="ordered locus">THI_1303</name>
</gene>
<accession>D6CPR2</accession>
<dbReference type="Proteomes" id="UP000002372">
    <property type="component" value="Chromosome"/>
</dbReference>
<dbReference type="HOGENOM" id="CLU_2235323_0_0_4"/>
<reference key="1">
    <citation type="submission" date="2009-07" db="EMBL/GenBank/DDBJ databases">
        <authorList>
            <person name="Genoscope - CEA"/>
        </authorList>
    </citation>
    <scope>NUCLEOTIDE SEQUENCE</scope>
    <source>
        <strain>3As</strain>
    </source>
</reference>
<evidence type="ECO:0000313" key="3">
    <source>
        <dbReference type="Proteomes" id="UP000002372"/>
    </source>
</evidence>
<proteinExistence type="predicted"/>
<evidence type="ECO:0000313" key="2">
    <source>
        <dbReference type="EMBL" id="CAZ87992.1"/>
    </source>
</evidence>
<dbReference type="AlphaFoldDB" id="D6CPR2"/>
<evidence type="ECO:0000256" key="1">
    <source>
        <dbReference type="SAM" id="MobiDB-lite"/>
    </source>
</evidence>
<protein>
    <submittedName>
        <fullName evidence="2">Uncharacterized protein</fullName>
    </submittedName>
</protein>
<sequence length="105" mass="11618">MRCPSWSIDSTPRTLEGNNKNAFLDRLAEQSRVAIQRRILSGFGAFFLQGRLSKNLDASSNCGPPRPGRDGAPIRGAKQQAERFSVTAFWTHPPVGALESYHFSI</sequence>
<dbReference type="KEGG" id="thi:THI_1303"/>
<dbReference type="EMBL" id="FP475956">
    <property type="protein sequence ID" value="CAZ87992.1"/>
    <property type="molecule type" value="Genomic_DNA"/>
</dbReference>